<feature type="compositionally biased region" description="Basic and acidic residues" evidence="1">
    <location>
        <begin position="394"/>
        <end position="409"/>
    </location>
</feature>
<sequence>MSPLKYLIWEEVVRVFTSVPIVKWHDLFSLETTVGVYIIIRGFIDEQHTIDNGSVVPKNVSSIDPEIFSAAQQKSILSSSKPLKEGFGAHGKPHAEGEWHDSNATCGVNAAQGSGNVRRVTRYHNMKVCQQKQPASGITLKHPEELNSPLTPAQLQSLEKVTTKKVNTPSKHLDESSTSRVSRTLFENKEGCSRRKKVTSEKIQITVDIPTVYSIKFQKVQIREKVVRVFTSAPIAKRHDLFSLETTDGVYIIIKGFIDEQRIIDNGFPHEVFSHFLFGFPQNWESYAADLIKDEPTIGTDLGSAVPKNLMGSHMLNVNDMILTLYVGLMLLKPASGITLKHPEELNNPVTPAQLQSLEKVTIEKVNTLSEHLDESSTSRVSITLFENKESYSRRKKATSEKSHITCERKRTRSATTTKYPRKRGLSPSIIGWLLPPPLEFWRNQIPIYNAL</sequence>
<dbReference type="EMBL" id="SDMP01000013">
    <property type="protein sequence ID" value="RYR19192.1"/>
    <property type="molecule type" value="Genomic_DNA"/>
</dbReference>
<evidence type="ECO:0000313" key="3">
    <source>
        <dbReference type="EMBL" id="RYR19192.1"/>
    </source>
</evidence>
<feature type="domain" description="SANTA" evidence="2">
    <location>
        <begin position="223"/>
        <end position="287"/>
    </location>
</feature>
<dbReference type="Proteomes" id="UP000289738">
    <property type="component" value="Chromosome B03"/>
</dbReference>
<dbReference type="AlphaFoldDB" id="A0A444ZYS8"/>
<reference evidence="3 4" key="1">
    <citation type="submission" date="2019-01" db="EMBL/GenBank/DDBJ databases">
        <title>Sequencing of cultivated peanut Arachis hypogaea provides insights into genome evolution and oil improvement.</title>
        <authorList>
            <person name="Chen X."/>
        </authorList>
    </citation>
    <scope>NUCLEOTIDE SEQUENCE [LARGE SCALE GENOMIC DNA]</scope>
    <source>
        <strain evidence="4">cv. Fuhuasheng</strain>
        <tissue evidence="3">Leaves</tissue>
    </source>
</reference>
<gene>
    <name evidence="3" type="ORF">Ahy_B03g063905</name>
</gene>
<dbReference type="PANTHER" id="PTHR35311:SF9">
    <property type="entry name" value="KINETOCHORE-ASSOCIATED PROTEIN KNL-2 HOMOLOG"/>
    <property type="match status" value="1"/>
</dbReference>
<dbReference type="Pfam" id="PF09133">
    <property type="entry name" value="SANTA"/>
    <property type="match status" value="2"/>
</dbReference>
<keyword evidence="4" id="KW-1185">Reference proteome</keyword>
<dbReference type="STRING" id="3818.A0A444ZYS8"/>
<organism evidence="3 4">
    <name type="scientific">Arachis hypogaea</name>
    <name type="common">Peanut</name>
    <dbReference type="NCBI Taxonomy" id="3818"/>
    <lineage>
        <taxon>Eukaryota</taxon>
        <taxon>Viridiplantae</taxon>
        <taxon>Streptophyta</taxon>
        <taxon>Embryophyta</taxon>
        <taxon>Tracheophyta</taxon>
        <taxon>Spermatophyta</taxon>
        <taxon>Magnoliopsida</taxon>
        <taxon>eudicotyledons</taxon>
        <taxon>Gunneridae</taxon>
        <taxon>Pentapetalae</taxon>
        <taxon>rosids</taxon>
        <taxon>fabids</taxon>
        <taxon>Fabales</taxon>
        <taxon>Fabaceae</taxon>
        <taxon>Papilionoideae</taxon>
        <taxon>50 kb inversion clade</taxon>
        <taxon>dalbergioids sensu lato</taxon>
        <taxon>Dalbergieae</taxon>
        <taxon>Pterocarpus clade</taxon>
        <taxon>Arachis</taxon>
    </lineage>
</organism>
<dbReference type="InterPro" id="IPR015216">
    <property type="entry name" value="SANTA"/>
</dbReference>
<evidence type="ECO:0000313" key="4">
    <source>
        <dbReference type="Proteomes" id="UP000289738"/>
    </source>
</evidence>
<name>A0A444ZYS8_ARAHY</name>
<evidence type="ECO:0000256" key="1">
    <source>
        <dbReference type="SAM" id="MobiDB-lite"/>
    </source>
</evidence>
<feature type="region of interest" description="Disordered" evidence="1">
    <location>
        <begin position="394"/>
        <end position="421"/>
    </location>
</feature>
<evidence type="ECO:0000259" key="2">
    <source>
        <dbReference type="Pfam" id="PF09133"/>
    </source>
</evidence>
<protein>
    <recommendedName>
        <fullName evidence="2">SANTA domain-containing protein</fullName>
    </recommendedName>
</protein>
<feature type="domain" description="SANTA" evidence="2">
    <location>
        <begin position="13"/>
        <end position="53"/>
    </location>
</feature>
<dbReference type="InterPro" id="IPR053090">
    <property type="entry name" value="Centromere_KNL-2_homolog"/>
</dbReference>
<comment type="caution">
    <text evidence="3">The sequence shown here is derived from an EMBL/GenBank/DDBJ whole genome shotgun (WGS) entry which is preliminary data.</text>
</comment>
<accession>A0A444ZYS8</accession>
<proteinExistence type="predicted"/>
<dbReference type="PANTHER" id="PTHR35311">
    <property type="entry name" value="KINETOCHORE-ASSOCIATED PROTEIN KNL-2 HOMOLOG"/>
    <property type="match status" value="1"/>
</dbReference>